<feature type="transmembrane region" description="Helical" evidence="10">
    <location>
        <begin position="372"/>
        <end position="394"/>
    </location>
</feature>
<feature type="transmembrane region" description="Helical" evidence="10">
    <location>
        <begin position="400"/>
        <end position="420"/>
    </location>
</feature>
<comment type="caution">
    <text evidence="14">The sequence shown here is derived from an EMBL/GenBank/DDBJ whole genome shotgun (WGS) entry which is preliminary data.</text>
</comment>
<dbReference type="Gene3D" id="1.10.3370.10">
    <property type="entry name" value="SecY subunit domain"/>
    <property type="match status" value="1"/>
</dbReference>
<gene>
    <name evidence="10" type="primary">secY</name>
    <name evidence="14" type="ORF">EDD63_10735</name>
</gene>
<comment type="similarity">
    <text evidence="2 10 13">Belongs to the SecY/SEC61-alpha family.</text>
</comment>
<dbReference type="InterPro" id="IPR002208">
    <property type="entry name" value="SecY/SEC61-alpha"/>
</dbReference>
<feature type="transmembrane region" description="Helical" evidence="10">
    <location>
        <begin position="179"/>
        <end position="199"/>
    </location>
</feature>
<feature type="transmembrane region" description="Helical" evidence="10">
    <location>
        <begin position="148"/>
        <end position="167"/>
    </location>
</feature>
<dbReference type="PROSITE" id="PS00756">
    <property type="entry name" value="SECY_2"/>
    <property type="match status" value="1"/>
</dbReference>
<feature type="transmembrane region" description="Helical" evidence="10">
    <location>
        <begin position="112"/>
        <end position="133"/>
    </location>
</feature>
<accession>A0A4R8A2U8</accession>
<comment type="function">
    <text evidence="10 11">The central subunit of the protein translocation channel SecYEG. Consists of two halves formed by TMs 1-5 and 6-10. These two domains form a lateral gate at the front which open onto the bilayer between TMs 2 and 7, and are clamped together by SecE at the back. The channel is closed by both a pore ring composed of hydrophobic SecY resides and a short helix (helix 2A) on the extracellular side of the membrane which forms a plug. The plug probably moves laterally to allow the channel to open. The ring and the pore may move independently.</text>
</comment>
<feature type="transmembrane region" description="Helical" evidence="10">
    <location>
        <begin position="211"/>
        <end position="234"/>
    </location>
</feature>
<evidence type="ECO:0000256" key="10">
    <source>
        <dbReference type="HAMAP-Rule" id="MF_01465"/>
    </source>
</evidence>
<sequence>MFSTFAGFFKNKEIRKKILFTIAILFVYRMGAQIPVPNVSLDITQVSETKSILDMMNLLGGGAIDKLSVFALGVGPYITASIIIQLLSMDVIPHLTELSKSGQTGKKKLDKYTRYLAVVLCFVQAYTTTLVLTRQDGTSILENSSTAGFLYVAIVFTAGTMFLLWLADRISMHGIGNGVSIIIFAGIVSDMPYQFINAFRTLTAGANGSSFFSGVLTFVGFVLVYLIIIVLVIFMQTAVRKIPIQYTSSTVQKSGKDMTYLPLKINSASVIPVIFASSIMIAPVTIVSLLVNNNIIKASGWTETMQNLLGMQSATSLVIYAILIVLFTFFYTKLQVDPEKIADNLSKNGTYIPGIRPGKETKNYINTVLSRITVLGAIGLLFIALLPNVAPLIMKSLPSSIRMGGTGLIIVVGVAMETVAQLKGQMTAKSYRGFMGVKR</sequence>
<evidence type="ECO:0000256" key="5">
    <source>
        <dbReference type="ARBA" id="ARBA00022927"/>
    </source>
</evidence>
<evidence type="ECO:0000313" key="15">
    <source>
        <dbReference type="Proteomes" id="UP000294743"/>
    </source>
</evidence>
<dbReference type="PANTHER" id="PTHR10906">
    <property type="entry name" value="SECY/SEC61-ALPHA FAMILY MEMBER"/>
    <property type="match status" value="1"/>
</dbReference>
<keyword evidence="6 10" id="KW-1133">Transmembrane helix</keyword>
<dbReference type="InterPro" id="IPR030659">
    <property type="entry name" value="SecY_CS"/>
</dbReference>
<comment type="caution">
    <text evidence="10">Lacks conserved residue(s) required for the propagation of feature annotation.</text>
</comment>
<dbReference type="RefSeq" id="WP_134168457.1">
    <property type="nucleotide sequence ID" value="NZ_SODD01000007.1"/>
</dbReference>
<evidence type="ECO:0000256" key="3">
    <source>
        <dbReference type="ARBA" id="ARBA00022448"/>
    </source>
</evidence>
<reference evidence="14 15" key="1">
    <citation type="submission" date="2019-03" db="EMBL/GenBank/DDBJ databases">
        <title>Genomic Encyclopedia of Type Strains, Phase IV (KMG-IV): sequencing the most valuable type-strain genomes for metagenomic binning, comparative biology and taxonomic classification.</title>
        <authorList>
            <person name="Goeker M."/>
        </authorList>
    </citation>
    <scope>NUCLEOTIDE SEQUENCE [LARGE SCALE GENOMIC DNA]</scope>
    <source>
        <strain evidence="14 15">DSM 28867</strain>
    </source>
</reference>
<dbReference type="PRINTS" id="PR00303">
    <property type="entry name" value="SECYTRNLCASE"/>
</dbReference>
<evidence type="ECO:0000313" key="14">
    <source>
        <dbReference type="EMBL" id="TDW24883.1"/>
    </source>
</evidence>
<keyword evidence="4 10" id="KW-0812">Transmembrane</keyword>
<evidence type="ECO:0000256" key="13">
    <source>
        <dbReference type="RuleBase" id="RU004349"/>
    </source>
</evidence>
<dbReference type="Pfam" id="PF00344">
    <property type="entry name" value="SecY"/>
    <property type="match status" value="1"/>
</dbReference>
<evidence type="ECO:0000256" key="9">
    <source>
        <dbReference type="ARBA" id="ARBA00039733"/>
    </source>
</evidence>
<dbReference type="OrthoDB" id="9809248at2"/>
<dbReference type="FunFam" id="1.10.3370.10:FF:000001">
    <property type="entry name" value="Preprotein translocase subunit SecY"/>
    <property type="match status" value="1"/>
</dbReference>
<evidence type="ECO:0000256" key="7">
    <source>
        <dbReference type="ARBA" id="ARBA00023010"/>
    </source>
</evidence>
<evidence type="ECO:0000256" key="8">
    <source>
        <dbReference type="ARBA" id="ARBA00023136"/>
    </source>
</evidence>
<evidence type="ECO:0000256" key="4">
    <source>
        <dbReference type="ARBA" id="ARBA00022692"/>
    </source>
</evidence>
<dbReference type="InterPro" id="IPR026593">
    <property type="entry name" value="SecY"/>
</dbReference>
<feature type="transmembrane region" description="Helical" evidence="10">
    <location>
        <begin position="270"/>
        <end position="291"/>
    </location>
</feature>
<dbReference type="SUPFAM" id="SSF103491">
    <property type="entry name" value="Preprotein translocase SecY subunit"/>
    <property type="match status" value="1"/>
</dbReference>
<keyword evidence="7 10" id="KW-0811">Translocation</keyword>
<dbReference type="GO" id="GO:0065002">
    <property type="term" value="P:intracellular protein transmembrane transport"/>
    <property type="evidence" value="ECO:0007669"/>
    <property type="project" value="UniProtKB-UniRule"/>
</dbReference>
<proteinExistence type="inferred from homology"/>
<feature type="transmembrane region" description="Helical" evidence="10">
    <location>
        <begin position="67"/>
        <end position="92"/>
    </location>
</feature>
<dbReference type="HAMAP" id="MF_01465">
    <property type="entry name" value="SecY"/>
    <property type="match status" value="1"/>
</dbReference>
<keyword evidence="3 10" id="KW-0813">Transport</keyword>
<dbReference type="EMBL" id="SODD01000007">
    <property type="protein sequence ID" value="TDW24883.1"/>
    <property type="molecule type" value="Genomic_DNA"/>
</dbReference>
<dbReference type="NCBIfam" id="TIGR00967">
    <property type="entry name" value="3a0501s007"/>
    <property type="match status" value="1"/>
</dbReference>
<evidence type="ECO:0000256" key="2">
    <source>
        <dbReference type="ARBA" id="ARBA00005751"/>
    </source>
</evidence>
<dbReference type="PIRSF" id="PIRSF004557">
    <property type="entry name" value="SecY"/>
    <property type="match status" value="1"/>
</dbReference>
<keyword evidence="8 10" id="KW-0472">Membrane</keyword>
<dbReference type="Proteomes" id="UP000294743">
    <property type="component" value="Unassembled WGS sequence"/>
</dbReference>
<evidence type="ECO:0000256" key="12">
    <source>
        <dbReference type="RuleBase" id="RU003484"/>
    </source>
</evidence>
<name>A0A4R8A2U8_9FIRM</name>
<dbReference type="InterPro" id="IPR023201">
    <property type="entry name" value="SecY_dom_sf"/>
</dbReference>
<keyword evidence="10" id="KW-1003">Cell membrane</keyword>
<evidence type="ECO:0000256" key="6">
    <source>
        <dbReference type="ARBA" id="ARBA00022989"/>
    </source>
</evidence>
<dbReference type="GO" id="GO:0006605">
    <property type="term" value="P:protein targeting"/>
    <property type="evidence" value="ECO:0007669"/>
    <property type="project" value="UniProtKB-UniRule"/>
</dbReference>
<keyword evidence="5 10" id="KW-0653">Protein transport</keyword>
<feature type="transmembrane region" description="Helical" evidence="10">
    <location>
        <begin position="311"/>
        <end position="331"/>
    </location>
</feature>
<keyword evidence="15" id="KW-1185">Reference proteome</keyword>
<dbReference type="PROSITE" id="PS00755">
    <property type="entry name" value="SECY_1"/>
    <property type="match status" value="1"/>
</dbReference>
<comment type="subunit">
    <text evidence="10">Component of the Sec protein translocase complex. Heterotrimer consisting of SecY, SecE and SecG subunits. The heterotrimers can form oligomers, although 1 heterotrimer is thought to be able to translocate proteins. Interacts with the ribosome. Interacts with SecDF, and other proteins may be involved. Interacts with SecA.</text>
</comment>
<dbReference type="GO" id="GO:0005886">
    <property type="term" value="C:plasma membrane"/>
    <property type="evidence" value="ECO:0007669"/>
    <property type="project" value="UniProtKB-SubCell"/>
</dbReference>
<organism evidence="14 15">
    <name type="scientific">Breznakia blatticola</name>
    <dbReference type="NCBI Taxonomy" id="1754012"/>
    <lineage>
        <taxon>Bacteria</taxon>
        <taxon>Bacillati</taxon>
        <taxon>Bacillota</taxon>
        <taxon>Erysipelotrichia</taxon>
        <taxon>Erysipelotrichales</taxon>
        <taxon>Erysipelotrichaceae</taxon>
        <taxon>Breznakia</taxon>
    </lineage>
</organism>
<evidence type="ECO:0000256" key="11">
    <source>
        <dbReference type="RuleBase" id="RU000537"/>
    </source>
</evidence>
<comment type="subcellular location">
    <subcellularLocation>
        <location evidence="10">Cell membrane</location>
        <topology evidence="10">Multi-pass membrane protein</topology>
    </subcellularLocation>
    <subcellularLocation>
        <location evidence="1 12">Membrane</location>
        <topology evidence="1 12">Multi-pass membrane protein</topology>
    </subcellularLocation>
</comment>
<dbReference type="AlphaFoldDB" id="A0A4R8A2U8"/>
<evidence type="ECO:0000256" key="1">
    <source>
        <dbReference type="ARBA" id="ARBA00004141"/>
    </source>
</evidence>
<dbReference type="GO" id="GO:0043952">
    <property type="term" value="P:protein transport by the Sec complex"/>
    <property type="evidence" value="ECO:0007669"/>
    <property type="project" value="UniProtKB-UniRule"/>
</dbReference>
<protein>
    <recommendedName>
        <fullName evidence="9 10">Protein translocase subunit SecY</fullName>
    </recommendedName>
</protein>